<name>A0ABU5GSC3_9GAMM</name>
<evidence type="ECO:0008006" key="3">
    <source>
        <dbReference type="Google" id="ProtNLM"/>
    </source>
</evidence>
<keyword evidence="2" id="KW-1185">Reference proteome</keyword>
<protein>
    <recommendedName>
        <fullName evidence="3">Type IV pili sensor histidine kinase and response regulator</fullName>
    </recommendedName>
</protein>
<sequence length="188" mass="20601">MNLKIIFFTGVALTIVGCASNQPQSTVTYIPGGAKNPEQLTPDIYPKGAFSEPEPVIREGRYRIVSTRPSAEQRDLLAQIIQFQTTNPHTNVKTALNQITAGSGYSLCTATPGNAIDTLYKLPLPKAHQNIGPITLRNALQVLAGPAYQVEVDEARRGVCFKVRPDYTQARLITHKRPSNTQVDEAEK</sequence>
<dbReference type="Proteomes" id="UP001294570">
    <property type="component" value="Unassembled WGS sequence"/>
</dbReference>
<dbReference type="RefSeq" id="WP_321552640.1">
    <property type="nucleotide sequence ID" value="NZ_JAXIVU010000002.1"/>
</dbReference>
<gene>
    <name evidence="1" type="ORF">TOI97_02990</name>
</gene>
<evidence type="ECO:0000313" key="1">
    <source>
        <dbReference type="EMBL" id="MDY7218548.1"/>
    </source>
</evidence>
<evidence type="ECO:0000313" key="2">
    <source>
        <dbReference type="Proteomes" id="UP001294570"/>
    </source>
</evidence>
<dbReference type="EMBL" id="JAXIVU010000002">
    <property type="protein sequence ID" value="MDY7218548.1"/>
    <property type="molecule type" value="Genomic_DNA"/>
</dbReference>
<dbReference type="PROSITE" id="PS51257">
    <property type="entry name" value="PROKAR_LIPOPROTEIN"/>
    <property type="match status" value="1"/>
</dbReference>
<reference evidence="1 2" key="1">
    <citation type="submission" date="2023-12" db="EMBL/GenBank/DDBJ databases">
        <title>Denitrificimonas halotolerans sp. nov.,a novel species isolated from landfill leachate.</title>
        <authorList>
            <person name="Wang S."/>
        </authorList>
    </citation>
    <scope>NUCLEOTIDE SEQUENCE [LARGE SCALE GENOMIC DNA]</scope>
    <source>
        <strain evidence="1 2">JX-1</strain>
    </source>
</reference>
<proteinExistence type="predicted"/>
<comment type="caution">
    <text evidence="1">The sequence shown here is derived from an EMBL/GenBank/DDBJ whole genome shotgun (WGS) entry which is preliminary data.</text>
</comment>
<dbReference type="InterPro" id="IPR022260">
    <property type="entry name" value="Integr_conj_element_PilL"/>
</dbReference>
<dbReference type="NCBIfam" id="TIGR03748">
    <property type="entry name" value="conj_PilL"/>
    <property type="match status" value="1"/>
</dbReference>
<accession>A0ABU5GSC3</accession>
<organism evidence="1 2">
    <name type="scientific">Denitrificimonas halotolerans</name>
    <dbReference type="NCBI Taxonomy" id="3098930"/>
    <lineage>
        <taxon>Bacteria</taxon>
        <taxon>Pseudomonadati</taxon>
        <taxon>Pseudomonadota</taxon>
        <taxon>Gammaproteobacteria</taxon>
        <taxon>Pseudomonadales</taxon>
        <taxon>Pseudomonadaceae</taxon>
        <taxon>Denitrificimonas</taxon>
    </lineage>
</organism>